<evidence type="ECO:0000313" key="2">
    <source>
        <dbReference type="Proteomes" id="UP001626550"/>
    </source>
</evidence>
<gene>
    <name evidence="1" type="ORF">Ciccas_004612</name>
</gene>
<protein>
    <submittedName>
        <fullName evidence="1">Uncharacterized protein</fullName>
    </submittedName>
</protein>
<reference evidence="1 2" key="1">
    <citation type="submission" date="2024-11" db="EMBL/GenBank/DDBJ databases">
        <title>Adaptive evolution of stress response genes in parasites aligns with host niche diversity.</title>
        <authorList>
            <person name="Hahn C."/>
            <person name="Resl P."/>
        </authorList>
    </citation>
    <scope>NUCLEOTIDE SEQUENCE [LARGE SCALE GENOMIC DNA]</scope>
    <source>
        <strain evidence="1">EGGRZ-B1_66</strain>
        <tissue evidence="1">Body</tissue>
    </source>
</reference>
<comment type="caution">
    <text evidence="1">The sequence shown here is derived from an EMBL/GenBank/DDBJ whole genome shotgun (WGS) entry which is preliminary data.</text>
</comment>
<accession>A0ABD2QAZ9</accession>
<organism evidence="1 2">
    <name type="scientific">Cichlidogyrus casuarinus</name>
    <dbReference type="NCBI Taxonomy" id="1844966"/>
    <lineage>
        <taxon>Eukaryota</taxon>
        <taxon>Metazoa</taxon>
        <taxon>Spiralia</taxon>
        <taxon>Lophotrochozoa</taxon>
        <taxon>Platyhelminthes</taxon>
        <taxon>Monogenea</taxon>
        <taxon>Monopisthocotylea</taxon>
        <taxon>Dactylogyridea</taxon>
        <taxon>Ancyrocephalidae</taxon>
        <taxon>Cichlidogyrus</taxon>
    </lineage>
</organism>
<dbReference type="AlphaFoldDB" id="A0ABD2QAZ9"/>
<dbReference type="Proteomes" id="UP001626550">
    <property type="component" value="Unassembled WGS sequence"/>
</dbReference>
<evidence type="ECO:0000313" key="1">
    <source>
        <dbReference type="EMBL" id="KAL3316733.1"/>
    </source>
</evidence>
<proteinExistence type="predicted"/>
<keyword evidence="2" id="KW-1185">Reference proteome</keyword>
<dbReference type="EMBL" id="JBJKFK010000490">
    <property type="protein sequence ID" value="KAL3316733.1"/>
    <property type="molecule type" value="Genomic_DNA"/>
</dbReference>
<name>A0ABD2QAZ9_9PLAT</name>
<sequence length="64" mass="7576">MMPWQPEDSNCFDKVKQRKIDANKQQLQKQRIAVSVNPTDINRLLAYCAVWECDLRGLLQYAHR</sequence>